<organism evidence="2 3">
    <name type="scientific">Tilletiaria anomala (strain ATCC 24038 / CBS 436.72 / UBC 951)</name>
    <dbReference type="NCBI Taxonomy" id="1037660"/>
    <lineage>
        <taxon>Eukaryota</taxon>
        <taxon>Fungi</taxon>
        <taxon>Dikarya</taxon>
        <taxon>Basidiomycota</taxon>
        <taxon>Ustilaginomycotina</taxon>
        <taxon>Exobasidiomycetes</taxon>
        <taxon>Georgefischeriales</taxon>
        <taxon>Tilletiariaceae</taxon>
        <taxon>Tilletiaria</taxon>
    </lineage>
</organism>
<dbReference type="RefSeq" id="XP_013245134.1">
    <property type="nucleotide sequence ID" value="XM_013389680.1"/>
</dbReference>
<dbReference type="InParanoid" id="A0A066WMT5"/>
<reference evidence="2 3" key="1">
    <citation type="submission" date="2014-05" db="EMBL/GenBank/DDBJ databases">
        <title>Draft genome sequence of a rare smut relative, Tilletiaria anomala UBC 951.</title>
        <authorList>
            <consortium name="DOE Joint Genome Institute"/>
            <person name="Toome M."/>
            <person name="Kuo A."/>
            <person name="Henrissat B."/>
            <person name="Lipzen A."/>
            <person name="Tritt A."/>
            <person name="Yoshinaga Y."/>
            <person name="Zane M."/>
            <person name="Barry K."/>
            <person name="Grigoriev I.V."/>
            <person name="Spatafora J.W."/>
            <person name="Aimea M.C."/>
        </authorList>
    </citation>
    <scope>NUCLEOTIDE SEQUENCE [LARGE SCALE GENOMIC DNA]</scope>
    <source>
        <strain evidence="2 3">UBC 951</strain>
    </source>
</reference>
<feature type="compositionally biased region" description="Basic and acidic residues" evidence="1">
    <location>
        <begin position="41"/>
        <end position="50"/>
    </location>
</feature>
<proteinExistence type="predicted"/>
<comment type="caution">
    <text evidence="2">The sequence shown here is derived from an EMBL/GenBank/DDBJ whole genome shotgun (WGS) entry which is preliminary data.</text>
</comment>
<accession>A0A066WMT5</accession>
<dbReference type="GeneID" id="25261709"/>
<protein>
    <submittedName>
        <fullName evidence="2">Uncharacterized protein</fullName>
    </submittedName>
</protein>
<keyword evidence="3" id="KW-1185">Reference proteome</keyword>
<dbReference type="HOGENOM" id="CLU_1732749_0_0_1"/>
<evidence type="ECO:0000313" key="3">
    <source>
        <dbReference type="Proteomes" id="UP000027361"/>
    </source>
</evidence>
<gene>
    <name evidence="2" type="ORF">K437DRAFT_15786</name>
</gene>
<evidence type="ECO:0000313" key="2">
    <source>
        <dbReference type="EMBL" id="KDN52309.1"/>
    </source>
</evidence>
<name>A0A066WMT5_TILAU</name>
<feature type="region of interest" description="Disordered" evidence="1">
    <location>
        <begin position="33"/>
        <end position="53"/>
    </location>
</feature>
<evidence type="ECO:0000256" key="1">
    <source>
        <dbReference type="SAM" id="MobiDB-lite"/>
    </source>
</evidence>
<sequence length="151" mass="16485">MSCDPESVDGGRTGRVISHIGRTRTVRLLNWSTMRGAGPSGEKDGKRKTESQSFVGQRTFQTFSCMILGPTVMSLSRAIHNTCHVGHAGGDSATDDRDSTGKQSDWIFLRESAIFSAPAVRREPSRFENKANMVTGGNQRDVHRCAICAAR</sequence>
<dbReference type="Proteomes" id="UP000027361">
    <property type="component" value="Unassembled WGS sequence"/>
</dbReference>
<dbReference type="AlphaFoldDB" id="A0A066WMT5"/>
<dbReference type="EMBL" id="JMSN01000011">
    <property type="protein sequence ID" value="KDN52309.1"/>
    <property type="molecule type" value="Genomic_DNA"/>
</dbReference>